<feature type="transmembrane region" description="Helical" evidence="3">
    <location>
        <begin position="64"/>
        <end position="83"/>
    </location>
</feature>
<name>A0A2W4XUU4_9CYAN</name>
<reference evidence="6" key="1">
    <citation type="submission" date="2018-04" db="EMBL/GenBank/DDBJ databases">
        <authorList>
            <person name="Cornet L."/>
        </authorList>
    </citation>
    <scope>NUCLEOTIDE SEQUENCE [LARGE SCALE GENOMIC DNA]</scope>
</reference>
<evidence type="ECO:0000256" key="2">
    <source>
        <dbReference type="ARBA" id="ARBA00008749"/>
    </source>
</evidence>
<evidence type="ECO:0000313" key="6">
    <source>
        <dbReference type="Proteomes" id="UP000249794"/>
    </source>
</evidence>
<keyword evidence="3" id="KW-0472">Membrane</keyword>
<accession>A0A2W4XUU4</accession>
<feature type="transmembrane region" description="Helical" evidence="3">
    <location>
        <begin position="103"/>
        <end position="122"/>
    </location>
</feature>
<protein>
    <submittedName>
        <fullName evidence="5">Fatty acid desaturase</fullName>
    </submittedName>
</protein>
<dbReference type="InterPro" id="IPR005804">
    <property type="entry name" value="FA_desaturase_dom"/>
</dbReference>
<gene>
    <name evidence="5" type="ORF">DCF15_01480</name>
</gene>
<feature type="transmembrane region" description="Helical" evidence="3">
    <location>
        <begin position="36"/>
        <end position="57"/>
    </location>
</feature>
<dbReference type="Proteomes" id="UP000249794">
    <property type="component" value="Unassembled WGS sequence"/>
</dbReference>
<reference evidence="5 6" key="2">
    <citation type="submission" date="2018-06" db="EMBL/GenBank/DDBJ databases">
        <title>Metagenomic assembly of (sub)arctic Cyanobacteria and their associated microbiome from non-axenic cultures.</title>
        <authorList>
            <person name="Baurain D."/>
        </authorList>
    </citation>
    <scope>NUCLEOTIDE SEQUENCE [LARGE SCALE GENOMIC DNA]</scope>
    <source>
        <strain evidence="5">ULC027bin1</strain>
    </source>
</reference>
<evidence type="ECO:0000256" key="1">
    <source>
        <dbReference type="ARBA" id="ARBA00001954"/>
    </source>
</evidence>
<comment type="cofactor">
    <cofactor evidence="1">
        <name>Fe(2+)</name>
        <dbReference type="ChEBI" id="CHEBI:29033"/>
    </cofactor>
</comment>
<dbReference type="PANTHER" id="PTHR12879:SF8">
    <property type="entry name" value="SPHINGOLIPID DELTA(4)-DESATURASE DES1"/>
    <property type="match status" value="1"/>
</dbReference>
<comment type="caution">
    <text evidence="5">The sequence shown here is derived from an EMBL/GenBank/DDBJ whole genome shotgun (WGS) entry which is preliminary data.</text>
</comment>
<organism evidence="5 6">
    <name type="scientific">Phormidesmis priestleyi</name>
    <dbReference type="NCBI Taxonomy" id="268141"/>
    <lineage>
        <taxon>Bacteria</taxon>
        <taxon>Bacillati</taxon>
        <taxon>Cyanobacteriota</taxon>
        <taxon>Cyanophyceae</taxon>
        <taxon>Leptolyngbyales</taxon>
        <taxon>Leptolyngbyaceae</taxon>
        <taxon>Phormidesmis</taxon>
    </lineage>
</organism>
<dbReference type="GO" id="GO:0016020">
    <property type="term" value="C:membrane"/>
    <property type="evidence" value="ECO:0007669"/>
    <property type="project" value="GOC"/>
</dbReference>
<dbReference type="Pfam" id="PF00487">
    <property type="entry name" value="FA_desaturase"/>
    <property type="match status" value="1"/>
</dbReference>
<sequence>MVSSTLHASISDSAAPNPRQILSAAELLDLNQRSDLAGWLRALAHTAIIGLSGYLWGIGSQLGLLWLSLSALVGLGASLAFMFCTLHECVHRTAFANARVNDAIAWLAGVLSFYNSTFYRRYHKWHHRYTRIPGKDPELEDTEPATWAQYLWHLTGLSWWMGKVKTHYQCASGQLDHCAYISPEARREVMRSVQLQIATYLAIGLISAALGHPLFLVKYWLLPLAIGQPLLRFVLLAEHTGCTYDNNALANTRTTLTLWPLRFLMWNMPFHAEHHLYPSVPFHALPAAHQQLKDKFSRVDAGYISVNQNLVTTFEKTAQA</sequence>
<proteinExistence type="inferred from homology"/>
<keyword evidence="3" id="KW-0812">Transmembrane</keyword>
<evidence type="ECO:0000259" key="4">
    <source>
        <dbReference type="Pfam" id="PF00487"/>
    </source>
</evidence>
<dbReference type="EMBL" id="QBMP01000007">
    <property type="protein sequence ID" value="PZO60734.1"/>
    <property type="molecule type" value="Genomic_DNA"/>
</dbReference>
<dbReference type="GO" id="GO:0042284">
    <property type="term" value="F:sphingolipid delta-4 desaturase activity"/>
    <property type="evidence" value="ECO:0007669"/>
    <property type="project" value="TreeGrafter"/>
</dbReference>
<evidence type="ECO:0000256" key="3">
    <source>
        <dbReference type="SAM" id="Phobius"/>
    </source>
</evidence>
<evidence type="ECO:0000313" key="5">
    <source>
        <dbReference type="EMBL" id="PZO60734.1"/>
    </source>
</evidence>
<keyword evidence="3" id="KW-1133">Transmembrane helix</keyword>
<dbReference type="PANTHER" id="PTHR12879">
    <property type="entry name" value="SPHINGOLIPID DELTA 4 DESATURASE/C-4 HYDROXYLASE PROTEIN DES2"/>
    <property type="match status" value="1"/>
</dbReference>
<comment type="similarity">
    <text evidence="2">Belongs to the fatty acid desaturase type 2 family.</text>
</comment>
<dbReference type="AlphaFoldDB" id="A0A2W4XUU4"/>
<dbReference type="GO" id="GO:0046513">
    <property type="term" value="P:ceramide biosynthetic process"/>
    <property type="evidence" value="ECO:0007669"/>
    <property type="project" value="TreeGrafter"/>
</dbReference>
<feature type="transmembrane region" description="Helical" evidence="3">
    <location>
        <begin position="197"/>
        <end position="221"/>
    </location>
</feature>
<feature type="domain" description="Fatty acid desaturase" evidence="4">
    <location>
        <begin position="66"/>
        <end position="305"/>
    </location>
</feature>